<feature type="domain" description="Trimeric autotransporter adhesin YadA-like head" evidence="12">
    <location>
        <begin position="88"/>
        <end position="114"/>
    </location>
</feature>
<evidence type="ECO:0000259" key="12">
    <source>
        <dbReference type="Pfam" id="PF05658"/>
    </source>
</evidence>
<evidence type="ECO:0000256" key="3">
    <source>
        <dbReference type="ARBA" id="ARBA00022448"/>
    </source>
</evidence>
<evidence type="ECO:0000256" key="2">
    <source>
        <dbReference type="ARBA" id="ARBA00004442"/>
    </source>
</evidence>
<evidence type="ECO:0000256" key="1">
    <source>
        <dbReference type="ARBA" id="ARBA00004241"/>
    </source>
</evidence>
<evidence type="ECO:0000256" key="9">
    <source>
        <dbReference type="ARBA" id="ARBA00023237"/>
    </source>
</evidence>
<dbReference type="Gene3D" id="3.30.1300.30">
    <property type="entry name" value="GSPII I/J protein-like"/>
    <property type="match status" value="1"/>
</dbReference>
<evidence type="ECO:0000256" key="7">
    <source>
        <dbReference type="ARBA" id="ARBA00022927"/>
    </source>
</evidence>
<dbReference type="InterPro" id="IPR024973">
    <property type="entry name" value="ESPR"/>
</dbReference>
<feature type="domain" description="Trimeric autotransporter adhesin YadA-like head" evidence="12">
    <location>
        <begin position="241"/>
        <end position="263"/>
    </location>
</feature>
<feature type="domain" description="Trimeric autotransporter adhesin YadA-like head" evidence="12">
    <location>
        <begin position="735"/>
        <end position="758"/>
    </location>
</feature>
<dbReference type="SUPFAM" id="SSF101999">
    <property type="entry name" value="Trimeric adhesin"/>
    <property type="match status" value="8"/>
</dbReference>
<keyword evidence="9" id="KW-0998">Cell outer membrane</keyword>
<feature type="domain" description="Trimeric autotransporter adhesin YadA-like C-terminal membrane anchor" evidence="11">
    <location>
        <begin position="3260"/>
        <end position="3320"/>
    </location>
</feature>
<keyword evidence="6" id="KW-0732">Signal</keyword>
<feature type="domain" description="Trimeric autotransporter adhesin YadA-like head" evidence="12">
    <location>
        <begin position="710"/>
        <end position="731"/>
    </location>
</feature>
<dbReference type="RefSeq" id="WP_194811545.1">
    <property type="nucleotide sequence ID" value="NZ_CP063056.1"/>
</dbReference>
<accession>A0ABX6UVW6</accession>
<evidence type="ECO:0000256" key="5">
    <source>
        <dbReference type="ARBA" id="ARBA00022692"/>
    </source>
</evidence>
<feature type="domain" description="Trimeric autotransporter adhesin YadA-like head" evidence="12">
    <location>
        <begin position="679"/>
        <end position="703"/>
    </location>
</feature>
<evidence type="ECO:0000259" key="13">
    <source>
        <dbReference type="Pfam" id="PF13018"/>
    </source>
</evidence>
<dbReference type="Proteomes" id="UP000663069">
    <property type="component" value="Chromosome"/>
</dbReference>
<keyword evidence="8" id="KW-0472">Membrane</keyword>
<organism evidence="15 16">
    <name type="scientific">Rodentibacter haemolyticus</name>
    <dbReference type="NCBI Taxonomy" id="2778911"/>
    <lineage>
        <taxon>Bacteria</taxon>
        <taxon>Pseudomonadati</taxon>
        <taxon>Pseudomonadota</taxon>
        <taxon>Gammaproteobacteria</taxon>
        <taxon>Pasteurellales</taxon>
        <taxon>Pasteurellaceae</taxon>
        <taxon>Rodentibacter</taxon>
    </lineage>
</organism>
<feature type="domain" description="Trimeric autotransporter adhesin YadA-like head" evidence="12">
    <location>
        <begin position="776"/>
        <end position="801"/>
    </location>
</feature>
<dbReference type="Pfam" id="PF05658">
    <property type="entry name" value="YadA_head"/>
    <property type="match status" value="12"/>
</dbReference>
<evidence type="ECO:0000259" key="14">
    <source>
        <dbReference type="Pfam" id="PF18669"/>
    </source>
</evidence>
<feature type="domain" description="Trimeric autotransporter adhesin YadA-like head" evidence="12">
    <location>
        <begin position="159"/>
        <end position="184"/>
    </location>
</feature>
<dbReference type="Pfam" id="PF13018">
    <property type="entry name" value="ESPR"/>
    <property type="match status" value="1"/>
</dbReference>
<feature type="domain" description="Trimeric autotransporter adhesin Trp ring" evidence="14">
    <location>
        <begin position="1397"/>
        <end position="1442"/>
    </location>
</feature>
<dbReference type="InterPro" id="IPR045584">
    <property type="entry name" value="Pilin-like"/>
</dbReference>
<dbReference type="EMBL" id="CP063056">
    <property type="protein sequence ID" value="QPB41962.1"/>
    <property type="molecule type" value="Genomic_DNA"/>
</dbReference>
<dbReference type="Pfam" id="PF03895">
    <property type="entry name" value="YadA_anchor"/>
    <property type="match status" value="1"/>
</dbReference>
<feature type="domain" description="Trimeric autotransporter adhesin Trp ring" evidence="14">
    <location>
        <begin position="2483"/>
        <end position="2528"/>
    </location>
</feature>
<feature type="domain" description="Trimeric autotransporter adhesin YadA-like head" evidence="12">
    <location>
        <begin position="121"/>
        <end position="142"/>
    </location>
</feature>
<feature type="domain" description="Trimeric autotransporter adhesin YadA-like head" evidence="12">
    <location>
        <begin position="293"/>
        <end position="319"/>
    </location>
</feature>
<keyword evidence="5" id="KW-0812">Transmembrane</keyword>
<evidence type="ECO:0000256" key="6">
    <source>
        <dbReference type="ARBA" id="ARBA00022729"/>
    </source>
</evidence>
<evidence type="ECO:0000256" key="8">
    <source>
        <dbReference type="ARBA" id="ARBA00023136"/>
    </source>
</evidence>
<dbReference type="SUPFAM" id="SSF101967">
    <property type="entry name" value="Adhesin YadA, collagen-binding domain"/>
    <property type="match status" value="4"/>
</dbReference>
<feature type="domain" description="ESPR" evidence="13">
    <location>
        <begin position="1"/>
        <end position="46"/>
    </location>
</feature>
<feature type="domain" description="Trimeric autotransporter adhesin Trp ring" evidence="14">
    <location>
        <begin position="1934"/>
        <end position="1979"/>
    </location>
</feature>
<evidence type="ECO:0000313" key="16">
    <source>
        <dbReference type="Proteomes" id="UP000663069"/>
    </source>
</evidence>
<dbReference type="Pfam" id="PF18669">
    <property type="entry name" value="Trp_ring"/>
    <property type="match status" value="4"/>
</dbReference>
<comment type="subcellular location">
    <subcellularLocation>
        <location evidence="2">Cell outer membrane</location>
    </subcellularLocation>
    <subcellularLocation>
        <location evidence="1">Cell surface</location>
    </subcellularLocation>
</comment>
<reference evidence="15 16" key="1">
    <citation type="submission" date="2020-10" db="EMBL/GenBank/DDBJ databases">
        <title>Genome Sequencing of Rodentibacter spp. strain DSM111151.</title>
        <authorList>
            <person name="Benga L."/>
            <person name="Lautwein T."/>
        </authorList>
    </citation>
    <scope>NUCLEOTIDE SEQUENCE [LARGE SCALE GENOMIC DNA]</scope>
    <source>
        <strain evidence="15 16">DSM 111151</strain>
    </source>
</reference>
<feature type="domain" description="Trimeric autotransporter adhesin Trp ring" evidence="14">
    <location>
        <begin position="3013"/>
        <end position="3059"/>
    </location>
</feature>
<dbReference type="CDD" id="cd12820">
    <property type="entry name" value="LbR_YadA-like"/>
    <property type="match status" value="3"/>
</dbReference>
<dbReference type="InterPro" id="IPR040482">
    <property type="entry name" value="Trp_ring"/>
</dbReference>
<keyword evidence="16" id="KW-1185">Reference proteome</keyword>
<evidence type="ECO:0000256" key="10">
    <source>
        <dbReference type="SAM" id="MobiDB-lite"/>
    </source>
</evidence>
<protein>
    <submittedName>
        <fullName evidence="15">YadA-like family protein</fullName>
    </submittedName>
</protein>
<dbReference type="InterPro" id="IPR037174">
    <property type="entry name" value="Trimeric_adhesin"/>
</dbReference>
<feature type="domain" description="Trimeric autotransporter adhesin YadA-like head" evidence="12">
    <location>
        <begin position="645"/>
        <end position="671"/>
    </location>
</feature>
<gene>
    <name evidence="15" type="ORF">IHV77_08530</name>
</gene>
<name>A0ABX6UVW6_9PAST</name>
<feature type="domain" description="Trimeric autotransporter adhesin YadA-like head" evidence="12">
    <location>
        <begin position="199"/>
        <end position="219"/>
    </location>
</feature>
<keyword evidence="7" id="KW-0653">Protein transport</keyword>
<feature type="region of interest" description="Disordered" evidence="10">
    <location>
        <begin position="2959"/>
        <end position="2986"/>
    </location>
</feature>
<keyword evidence="3" id="KW-0813">Transport</keyword>
<evidence type="ECO:0000259" key="11">
    <source>
        <dbReference type="Pfam" id="PF03895"/>
    </source>
</evidence>
<proteinExistence type="predicted"/>
<evidence type="ECO:0000313" key="15">
    <source>
        <dbReference type="EMBL" id="QPB41962.1"/>
    </source>
</evidence>
<dbReference type="SUPFAM" id="SSF54523">
    <property type="entry name" value="Pili subunits"/>
    <property type="match status" value="1"/>
</dbReference>
<dbReference type="InterPro" id="IPR008640">
    <property type="entry name" value="Adhesin_Head_dom"/>
</dbReference>
<feature type="domain" description="Trimeric autotransporter adhesin YadA-like head" evidence="12">
    <location>
        <begin position="617"/>
        <end position="643"/>
    </location>
</feature>
<dbReference type="Gene3D" id="3.90.1780.10">
    <property type="entry name" value="Trimeric adhesin"/>
    <property type="match status" value="18"/>
</dbReference>
<dbReference type="InterPro" id="IPR005594">
    <property type="entry name" value="YadA_C"/>
</dbReference>
<dbReference type="InterPro" id="IPR011049">
    <property type="entry name" value="Serralysin-like_metalloprot_C"/>
</dbReference>
<keyword evidence="4" id="KW-1134">Transmembrane beta strand</keyword>
<dbReference type="Gene3D" id="6.10.250.2120">
    <property type="match status" value="1"/>
</dbReference>
<evidence type="ECO:0000256" key="4">
    <source>
        <dbReference type="ARBA" id="ARBA00022452"/>
    </source>
</evidence>
<sequence length="3320" mass="337633">MNKIFKVIWNHATQTWVAVSELNRAKGKTKSSSNKQPQLSTIALSVIAASSTVIGGEALAVASSGNGRWVTDGGDMAVSNDTNYPANATGGMAIAIGTNSNATGQGAVAIGHDATAVKNFATAMGQGATANENYSTALGASAKATREWSVAFGANAQSTGSQTTAIGVNTIANTTNSIALGIGAKAYGQRIVNGDDQGNAVAIGPNAEAGGGNSLAMGDTAKALGNWSIANGVMANATHNHALAMGGMAKALAERTTAIGAYSNAANAQGTAIGAYANATANQATALGIKARASAANATALGQLSQANLENSVALGSFATTKAGTVENSATVNGVTYSGFAGVLEVNQLNHVVSVGGNATVPYRQIQNVAAGNISLSSTDAINGSQLYAVMAKLNNNGTSAYSFNVGNNTSQTVKTISSGNNVRFIDGNYTTAKVASTTSGANVTFDVKKGTFAPVTASGQLNATTALDGVATVQDVKNAVNQGFWRIGNSSSSSGTAVNNVHFGDRVDFVGEGSATVTVSKGPGNAPDTATIVKIKTPTYVNGTGITFSTDPNTGNITISATGGSSSGGTAENYFHVNDSTANQAAGNPDTNKGTVDAKGGATGKYAITGGVNAKAGGANSMAIGFNASASGVNSIAMGLNANASSTRSIVIGENSSSSQNQGIAIGFGAQASRGDLGNNGIAIGTNANASHHQTVAIGWDAKASDNAAVAMGWQANASGEASIVLGSQSKAYKNDSISLGRNATTNALQSIAIGYSTLVTGVDAIGMGRDTHVTGQSAVAIGNGSKSHLQDSVALGSKSETSNGTAVTSATVNNITYSGFKGALTANTLNRVVSVGTVGNERQIQNVAAGKISADSTDAINGSQLYMVASGLKDAMPTVAAGTGITVTPATNTNGSITYNVSTAITNFTTNSNTGAFNQPAGVEGSKFVNATTLYNALSNAGWRTNAAGNTAAGANLTEQVINPGEAVNFIGGEGVTINRTVANGVVNYTFNATANVANTSLTVGTDGKVAAPIEGDKLVNATTVTNAINNAFHTVNTSSDDTQVTDSPNGTGTQVKAGDTLTYKAGKNLNINQNGKTITYGLSENISVNNITANNITVGNTTITNGTISGLNNELAPTNNVATNSNDNKVSQTAPTTVNGTNAATVNDVLNAGWNLQENGTAKDFVAAYDTVNFVNGTGTEVKIDTTNGNVSTVKVNVKVDNSTITTDPNTGEVKANVTDLTTNPNGTIKVVDGGNGSNLVNATTVTNAINNAFHTVNTTNTGEAVTAANGTTQVKAGSELEFVAGKNLVVNQTGGRIAFATAENVTFNNVNTTTLTIGNVSDPTAPTTNISSTDKGLDIGGDKITNVSTALNNTTIQTTSDSNTGDNKNKFINLTNPSDPSAVVTVGDLQNYGWVVRADGNDYTAAVRNANTVNFIGKNGVNVTGEANATTGIYDITVTGKEVNYTVNNETVTNGTNGEPANQSTVNNVNYVNGTGTTPNVTLNNGSLNVGFDINTTNGTVNPNGTVSVTKGEAFLNATEVANLVNDSSFNITTAKEETQVKSGGHDPVKVKAGDTITYKAGKNLEINQTGSTLIYGLSSDINVTSITVGNTTITNGTISGLNSNLPPTYNKDVYNTENKDVTTSQTLPENLNVTNAATVGDILNSGWNLQENGTAKDFVKPYDTVNFVNGTATTANITTDDGGKVSVVKYDVNVDDDTIKVVDGKLVANASNIVKGDNTTTNVTNGTVSVKTGDVTANTTTGKAESNVTNGTIATVTDVANTINNVFHTVNTSTSDEQVVTGANATGTKVKAGDTLTYAAGKNLEINQTGSTITYGLSENITVNNVNTTTLTVGNVSDKVAPKVDFNAEKATPATNNPTQPDFALNITTNGKPTQITGVGSTLNTKTVPDTVSGDTINPTTNTPSNVLVDLSNPEKPDSAATVRDLQNLGWVVKATGNNYSDTVKNANEVNFVGTNGVTVEGKTEGGARTITVKGKEVNYTVNNQTVTNGTNGEPANQSTVNNVNYVNGTGTTPNVTLNNGSLNVGFDVNTTSTSTNNNGTAKLDDPAQGSSFVNASTLVDTLNNVSHNITASNTNGGKDGVQTVAGSNQTRVKAGDTVTYSAGKNLVVNQSTDGNGNHIVEYGLSTDINVTSITVGNTTITNGTISGLNGNLPPTYNNDVYNTKNEPVTKEQTLPTNLNVTNAATVGDILNSGWNLQENGTAKDFVKPYDTVNFVNGTATTANITTDDDGKVSVVKYNVNVDDATIKVVDGKLVANASNIVKGDNTTTNVTNGTVTVKTGDVTANSTTGKAESNVTNGTIATVTDVANTINSVFHTVNATNTGEAVTAANGTTQVKAGSELEFVAGKNLVVNQTGGRIAFATAENVTFNNVNATTLTIGNVSNATAPKVDFNAENAKPATNNNASNAPEFALNITTNGKPTQITGVGSVLNLTDVTTNPGDKDGARQPDVTKQLVNLTNLPEGTLNSAATVRDLVNMGWVVKATGNNYSNTVKNANEVNFVGAGGVTVEGSDNGDVRTITIKGKEVNYTVNNQTIPNATTPVNQSTVNNVNYVNGTGTTPNVTINNGTLNVGFDINTTSTSTNENGTAKLDDPAQGASFVNASTLVDTLNNVSHNITASNANGGKDGVQTVAGSNQTRVKAGDTVTYSAGKNLVVNQSTDGNGNHIVEYGLSSDINVTSVTVGNTSITNGTISGLNSHFNNASSLTGGTNVVNSTAPANISNNLTEGATVQDVLNSGWNLQENGKAKDFVAAYDTVNFNNGSGTEVKIDSDGTKSNITVNVKYDGSTITLDANGNLSANSTNIANAAAGNVSANATTGKAEYNNANGSKPLATVEDVANTINSVYHTVNTSSNNDQVESNPNATGTKVKAGDSLTYVAGKNLEINQNGSTITYGLSKDITVSNVNTTTLTVGNVSNPTAPKVDFNSDNATPATNNPTQPDFALNITTNGKPTQITGVGSTLNTTTVPNTASGDVINPTTNTSSNVLVDLSNPTKPDSAATVRDLQNMGWIVEASGNSYADTVKNANRVNFKGDNAINVTGSTENGVRTITVTAKTDGTTITIDPNKGLVANTTNIVANPNGTVSVDPAGNGGNLVNGTTVVNAINSAGHNIKAAKTNDLVTSNNGTAKVNPGKTVTYQAGKNLEANITVNANGDSTVTYGLSNDISVNTVQVGGNTGPTITGDKNGNVVIGKADANGNLAPAQIKNVAPGTEPNDAVNVSQLKGVANNINNRINKVDKGLRAGIAGANAAAGLPQVYLPGKSMVAASAGHFKGENALAVGYSRASDNGKLILKLQGNTNSRGDVGGSVGIGYQW</sequence>
<dbReference type="Gene3D" id="2.150.10.10">
    <property type="entry name" value="Serralysin-like metalloprotease, C-terminal"/>
    <property type="match status" value="6"/>
</dbReference>